<name>A0AAV4VMG1_CAEEX</name>
<gene>
    <name evidence="1" type="ORF">CEXT_45441</name>
</gene>
<protein>
    <submittedName>
        <fullName evidence="1">Uncharacterized protein</fullName>
    </submittedName>
</protein>
<reference evidence="1 2" key="1">
    <citation type="submission" date="2021-06" db="EMBL/GenBank/DDBJ databases">
        <title>Caerostris extrusa draft genome.</title>
        <authorList>
            <person name="Kono N."/>
            <person name="Arakawa K."/>
        </authorList>
    </citation>
    <scope>NUCLEOTIDE SEQUENCE [LARGE SCALE GENOMIC DNA]</scope>
</reference>
<evidence type="ECO:0000313" key="1">
    <source>
        <dbReference type="EMBL" id="GIY70994.1"/>
    </source>
</evidence>
<sequence length="118" mass="13973">MEVVVKGKLQISAVITIISTKLPKFEENHLKCGEVRCTILLSHMSPYRPRYEIRHKLPEKLHACIYCYDPYLMDVRDTYPSSNWMRKDPGLLEQDHLLGTERKPASIDFRESQRYRHL</sequence>
<organism evidence="1 2">
    <name type="scientific">Caerostris extrusa</name>
    <name type="common">Bark spider</name>
    <name type="synonym">Caerostris bankana</name>
    <dbReference type="NCBI Taxonomy" id="172846"/>
    <lineage>
        <taxon>Eukaryota</taxon>
        <taxon>Metazoa</taxon>
        <taxon>Ecdysozoa</taxon>
        <taxon>Arthropoda</taxon>
        <taxon>Chelicerata</taxon>
        <taxon>Arachnida</taxon>
        <taxon>Araneae</taxon>
        <taxon>Araneomorphae</taxon>
        <taxon>Entelegynae</taxon>
        <taxon>Araneoidea</taxon>
        <taxon>Araneidae</taxon>
        <taxon>Caerostris</taxon>
    </lineage>
</organism>
<comment type="caution">
    <text evidence="1">The sequence shown here is derived from an EMBL/GenBank/DDBJ whole genome shotgun (WGS) entry which is preliminary data.</text>
</comment>
<evidence type="ECO:0000313" key="2">
    <source>
        <dbReference type="Proteomes" id="UP001054945"/>
    </source>
</evidence>
<keyword evidence="2" id="KW-1185">Reference proteome</keyword>
<dbReference type="EMBL" id="BPLR01014739">
    <property type="protein sequence ID" value="GIY70994.1"/>
    <property type="molecule type" value="Genomic_DNA"/>
</dbReference>
<dbReference type="AlphaFoldDB" id="A0AAV4VMG1"/>
<dbReference type="Proteomes" id="UP001054945">
    <property type="component" value="Unassembled WGS sequence"/>
</dbReference>
<proteinExistence type="predicted"/>
<accession>A0AAV4VMG1</accession>